<dbReference type="EMBL" id="BAABFR010000099">
    <property type="protein sequence ID" value="GAA4402595.1"/>
    <property type="molecule type" value="Genomic_DNA"/>
</dbReference>
<gene>
    <name evidence="1" type="ORF">GCM10023147_43380</name>
</gene>
<evidence type="ECO:0000313" key="2">
    <source>
        <dbReference type="Proteomes" id="UP001500635"/>
    </source>
</evidence>
<organism evidence="1 2">
    <name type="scientific">Tsukamurella soli</name>
    <dbReference type="NCBI Taxonomy" id="644556"/>
    <lineage>
        <taxon>Bacteria</taxon>
        <taxon>Bacillati</taxon>
        <taxon>Actinomycetota</taxon>
        <taxon>Actinomycetes</taxon>
        <taxon>Mycobacteriales</taxon>
        <taxon>Tsukamurellaceae</taxon>
        <taxon>Tsukamurella</taxon>
    </lineage>
</organism>
<name>A0ABP8KA39_9ACTN</name>
<accession>A0ABP8KA39</accession>
<proteinExistence type="predicted"/>
<protein>
    <submittedName>
        <fullName evidence="1">Uncharacterized protein</fullName>
    </submittedName>
</protein>
<evidence type="ECO:0000313" key="1">
    <source>
        <dbReference type="EMBL" id="GAA4402595.1"/>
    </source>
</evidence>
<sequence>MLHRLPRLHFWPALAVGAGLLIWGWNALPTPTNRRGFTLSTVRAEVARARKRITGWSTLVGALPAGGFGLEGLGFAALGLLVAVPCWVAAGRRSTYLTHASTGLDLIQGEWAAACDAARAAAAQQAANSQAPHDDLGLGLSAEPVQVQLPPEPQITLAQAHARGVGHAQTNGWAPPTGSALAALTDAAGGTGPAATALDGVARQLRWGTWTRNGDTQDWEPWVTLAGLRYNVAGHGLGDAVLRLQIDHATLDEATVQRALPSLLRAWRCRSATVTRDVSSGLIEVAVTNTKPPTETRTNPAEEWT</sequence>
<reference evidence="2" key="1">
    <citation type="journal article" date="2019" name="Int. J. Syst. Evol. Microbiol.">
        <title>The Global Catalogue of Microorganisms (GCM) 10K type strain sequencing project: providing services to taxonomists for standard genome sequencing and annotation.</title>
        <authorList>
            <consortium name="The Broad Institute Genomics Platform"/>
            <consortium name="The Broad Institute Genome Sequencing Center for Infectious Disease"/>
            <person name="Wu L."/>
            <person name="Ma J."/>
        </authorList>
    </citation>
    <scope>NUCLEOTIDE SEQUENCE [LARGE SCALE GENOMIC DNA]</scope>
    <source>
        <strain evidence="2">JCM 17688</strain>
    </source>
</reference>
<dbReference type="Proteomes" id="UP001500635">
    <property type="component" value="Unassembled WGS sequence"/>
</dbReference>
<comment type="caution">
    <text evidence="1">The sequence shown here is derived from an EMBL/GenBank/DDBJ whole genome shotgun (WGS) entry which is preliminary data.</text>
</comment>
<keyword evidence="2" id="KW-1185">Reference proteome</keyword>